<dbReference type="InterPro" id="IPR004919">
    <property type="entry name" value="GmrSD_N"/>
</dbReference>
<name>A0A2T7BGU2_9BACT</name>
<proteinExistence type="predicted"/>
<dbReference type="RefSeq" id="WP_108687336.1">
    <property type="nucleotide sequence ID" value="NZ_QCYK01000002.1"/>
</dbReference>
<protein>
    <submittedName>
        <fullName evidence="2">DUF262 domain-containing protein</fullName>
    </submittedName>
</protein>
<sequence length="394" mass="45806">MENRVYYGQYSLKHWLDLILKQNIILPDYQRFFVWNEGKVRTLINALKNKQFVPPITIGAFNMNGTMKNLILDGQQRLTTILLAHLGLFPDKDFYKGTIERLADENDDDVDVEEQFDNILKWNFKELTAKGNNKDVILGKIIEGNYKVINDFGIDDDFLKKTFLGFSYLVPQNDDQQIQQKYYSSVFRSINIGGVKLLPQESRESLYFLKDGLKDFFGPAFIKRITISNFSSESPVDFLRFIALLSQYKKEEQSTHIAGGFKSKMEEYYEEYIYSVVGGEDKATKFVSFAQLFPDGNYQVRLERLNSSIIDLRLPTKFTSIIEMDTYLFGMVYIIVFENRSIDISKRDHLIAEIELKIAEFKNVAAHKKAPSALKYLRNRITSSIEIYNKYLHG</sequence>
<gene>
    <name evidence="2" type="ORF">DCC81_14525</name>
</gene>
<dbReference type="OrthoDB" id="9798761at2"/>
<organism evidence="2 3">
    <name type="scientific">Chitinophaga parva</name>
    <dbReference type="NCBI Taxonomy" id="2169414"/>
    <lineage>
        <taxon>Bacteria</taxon>
        <taxon>Pseudomonadati</taxon>
        <taxon>Bacteroidota</taxon>
        <taxon>Chitinophagia</taxon>
        <taxon>Chitinophagales</taxon>
        <taxon>Chitinophagaceae</taxon>
        <taxon>Chitinophaga</taxon>
    </lineage>
</organism>
<evidence type="ECO:0000313" key="3">
    <source>
        <dbReference type="Proteomes" id="UP000244450"/>
    </source>
</evidence>
<feature type="domain" description="GmrSD restriction endonucleases N-terminal" evidence="1">
    <location>
        <begin position="20"/>
        <end position="208"/>
    </location>
</feature>
<dbReference type="Pfam" id="PF03235">
    <property type="entry name" value="GmrSD_N"/>
    <property type="match status" value="1"/>
</dbReference>
<comment type="caution">
    <text evidence="2">The sequence shown here is derived from an EMBL/GenBank/DDBJ whole genome shotgun (WGS) entry which is preliminary data.</text>
</comment>
<dbReference type="Proteomes" id="UP000244450">
    <property type="component" value="Unassembled WGS sequence"/>
</dbReference>
<keyword evidence="3" id="KW-1185">Reference proteome</keyword>
<dbReference type="AlphaFoldDB" id="A0A2T7BGU2"/>
<dbReference type="EMBL" id="QCYK01000002">
    <property type="protein sequence ID" value="PUZ25496.1"/>
    <property type="molecule type" value="Genomic_DNA"/>
</dbReference>
<evidence type="ECO:0000259" key="1">
    <source>
        <dbReference type="Pfam" id="PF03235"/>
    </source>
</evidence>
<accession>A0A2T7BGU2</accession>
<evidence type="ECO:0000313" key="2">
    <source>
        <dbReference type="EMBL" id="PUZ25496.1"/>
    </source>
</evidence>
<reference evidence="2 3" key="1">
    <citation type="submission" date="2018-04" db="EMBL/GenBank/DDBJ databases">
        <title>Chitinophaga fuyangensis sp. nov., isolated from soil in a chemical factory.</title>
        <authorList>
            <person name="Chen K."/>
        </authorList>
    </citation>
    <scope>NUCLEOTIDE SEQUENCE [LARGE SCALE GENOMIC DNA]</scope>
    <source>
        <strain evidence="2 3">LY-1</strain>
    </source>
</reference>